<proteinExistence type="predicted"/>
<accession>A0AAU8BBH6</accession>
<organism evidence="1">
    <name type="scientific">Dulem virus 42</name>
    <dbReference type="NCBI Taxonomy" id="3145760"/>
    <lineage>
        <taxon>Viruses</taxon>
        <taxon>Duplodnaviria</taxon>
        <taxon>Heunggongvirae</taxon>
        <taxon>Uroviricota</taxon>
        <taxon>Caudoviricetes</taxon>
    </lineage>
</organism>
<name>A0AAU8BBH6_9CAUD</name>
<reference evidence="1" key="1">
    <citation type="submission" date="2024-03" db="EMBL/GenBank/DDBJ databases">
        <title>Diverse circular DNA viruses in blood, oral, and fecal samples of captive lemurs.</title>
        <authorList>
            <person name="Paietta E.N."/>
            <person name="Kraberger S."/>
            <person name="Lund M.C."/>
            <person name="Custer J.M."/>
            <person name="Vargas K.M."/>
            <person name="Ehmke E.E."/>
            <person name="Yoder A.D."/>
            <person name="Varsani A."/>
        </authorList>
    </citation>
    <scope>NUCLEOTIDE SEQUENCE</scope>
    <source>
        <strain evidence="1">Duke_30FF_63</strain>
    </source>
</reference>
<evidence type="ECO:0000313" key="1">
    <source>
        <dbReference type="EMBL" id="XCD08292.1"/>
    </source>
</evidence>
<dbReference type="EMBL" id="PP511876">
    <property type="protein sequence ID" value="XCD08292.1"/>
    <property type="molecule type" value="Genomic_DNA"/>
</dbReference>
<sequence length="43" mass="5114">MLYNSYTLLKLPLVDLLHHWNVKCRIILTYACNRYQTLTSSLT</sequence>
<protein>
    <submittedName>
        <fullName evidence="1">Uncharacterized protein</fullName>
    </submittedName>
</protein>